<gene>
    <name evidence="2" type="ORF">AVEN_62368_1</name>
</gene>
<comment type="caution">
    <text evidence="2">The sequence shown here is derived from an EMBL/GenBank/DDBJ whole genome shotgun (WGS) entry which is preliminary data.</text>
</comment>
<evidence type="ECO:0000256" key="1">
    <source>
        <dbReference type="SAM" id="MobiDB-lite"/>
    </source>
</evidence>
<proteinExistence type="predicted"/>
<name>A0A4Y2H400_ARAVE</name>
<dbReference type="AlphaFoldDB" id="A0A4Y2H400"/>
<feature type="compositionally biased region" description="Gly residues" evidence="1">
    <location>
        <begin position="1"/>
        <end position="17"/>
    </location>
</feature>
<sequence>MSGANIYGGTGAGGGTNQSGAGEQWINPSAQNCTFMGELEEEDKCNSNRRNGVSAFLLGVKLTSACASISESFNVMAMTAYEPAQHFIE</sequence>
<keyword evidence="3" id="KW-1185">Reference proteome</keyword>
<reference evidence="2 3" key="1">
    <citation type="journal article" date="2019" name="Sci. Rep.">
        <title>Orb-weaving spider Araneus ventricosus genome elucidates the spidroin gene catalogue.</title>
        <authorList>
            <person name="Kono N."/>
            <person name="Nakamura H."/>
            <person name="Ohtoshi R."/>
            <person name="Moran D.A.P."/>
            <person name="Shinohara A."/>
            <person name="Yoshida Y."/>
            <person name="Fujiwara M."/>
            <person name="Mori M."/>
            <person name="Tomita M."/>
            <person name="Arakawa K."/>
        </authorList>
    </citation>
    <scope>NUCLEOTIDE SEQUENCE [LARGE SCALE GENOMIC DNA]</scope>
</reference>
<protein>
    <submittedName>
        <fullName evidence="2">Uncharacterized protein</fullName>
    </submittedName>
</protein>
<accession>A0A4Y2H400</accession>
<dbReference type="Proteomes" id="UP000499080">
    <property type="component" value="Unassembled WGS sequence"/>
</dbReference>
<evidence type="ECO:0000313" key="2">
    <source>
        <dbReference type="EMBL" id="GBM59889.1"/>
    </source>
</evidence>
<feature type="region of interest" description="Disordered" evidence="1">
    <location>
        <begin position="1"/>
        <end position="25"/>
    </location>
</feature>
<dbReference type="EMBL" id="BGPR01001704">
    <property type="protein sequence ID" value="GBM59889.1"/>
    <property type="molecule type" value="Genomic_DNA"/>
</dbReference>
<evidence type="ECO:0000313" key="3">
    <source>
        <dbReference type="Proteomes" id="UP000499080"/>
    </source>
</evidence>
<organism evidence="2 3">
    <name type="scientific">Araneus ventricosus</name>
    <name type="common">Orbweaver spider</name>
    <name type="synonym">Epeira ventricosa</name>
    <dbReference type="NCBI Taxonomy" id="182803"/>
    <lineage>
        <taxon>Eukaryota</taxon>
        <taxon>Metazoa</taxon>
        <taxon>Ecdysozoa</taxon>
        <taxon>Arthropoda</taxon>
        <taxon>Chelicerata</taxon>
        <taxon>Arachnida</taxon>
        <taxon>Araneae</taxon>
        <taxon>Araneomorphae</taxon>
        <taxon>Entelegynae</taxon>
        <taxon>Araneoidea</taxon>
        <taxon>Araneidae</taxon>
        <taxon>Araneus</taxon>
    </lineage>
</organism>